<dbReference type="Proteomes" id="UP001428341">
    <property type="component" value="Unassembled WGS sequence"/>
</dbReference>
<dbReference type="AlphaFoldDB" id="A0AAP0QDS4"/>
<dbReference type="EMBL" id="JBCGBO010000024">
    <property type="protein sequence ID" value="KAK9183124.1"/>
    <property type="molecule type" value="Genomic_DNA"/>
</dbReference>
<keyword evidence="2" id="KW-1185">Reference proteome</keyword>
<reference evidence="1 2" key="1">
    <citation type="submission" date="2024-05" db="EMBL/GenBank/DDBJ databases">
        <title>Haplotype-resolved chromosome-level genome assembly of Huyou (Citrus changshanensis).</title>
        <authorList>
            <person name="Miao C."/>
            <person name="Chen W."/>
            <person name="Wu Y."/>
            <person name="Wang L."/>
            <person name="Zhao S."/>
            <person name="Grierson D."/>
            <person name="Xu C."/>
            <person name="Chen K."/>
        </authorList>
    </citation>
    <scope>NUCLEOTIDE SEQUENCE [LARGE SCALE GENOMIC DNA]</scope>
    <source>
        <strain evidence="1">01-14</strain>
        <tissue evidence="1">Leaf</tissue>
    </source>
</reference>
<comment type="caution">
    <text evidence="1">The sequence shown here is derived from an EMBL/GenBank/DDBJ whole genome shotgun (WGS) entry which is preliminary data.</text>
</comment>
<evidence type="ECO:0000313" key="1">
    <source>
        <dbReference type="EMBL" id="KAK9183124.1"/>
    </source>
</evidence>
<evidence type="ECO:0000313" key="2">
    <source>
        <dbReference type="Proteomes" id="UP001428341"/>
    </source>
</evidence>
<dbReference type="Gene3D" id="2.60.120.330">
    <property type="entry name" value="B-lactam Antibiotic, Isopenicillin N Synthase, Chain"/>
    <property type="match status" value="1"/>
</dbReference>
<gene>
    <name evidence="1" type="ORF">WN944_026273</name>
</gene>
<proteinExistence type="predicted"/>
<sequence>MSMIDYFVKMKRLSDKLALARKSVELSDFVQYILTRLDSFDYESLVISVLAGVDKISLDEFYSLLLNQENRVEQTRGFGSSYLKDTGSVEEMTIRNSHYPESPHPKLTIGVTIRSDPGFVTMLIEDRIVASKSFVKINGLILPQFPGL</sequence>
<organism evidence="1 2">
    <name type="scientific">Citrus x changshan-huyou</name>
    <dbReference type="NCBI Taxonomy" id="2935761"/>
    <lineage>
        <taxon>Eukaryota</taxon>
        <taxon>Viridiplantae</taxon>
        <taxon>Streptophyta</taxon>
        <taxon>Embryophyta</taxon>
        <taxon>Tracheophyta</taxon>
        <taxon>Spermatophyta</taxon>
        <taxon>Magnoliopsida</taxon>
        <taxon>eudicotyledons</taxon>
        <taxon>Gunneridae</taxon>
        <taxon>Pentapetalae</taxon>
        <taxon>rosids</taxon>
        <taxon>malvids</taxon>
        <taxon>Sapindales</taxon>
        <taxon>Rutaceae</taxon>
        <taxon>Aurantioideae</taxon>
        <taxon>Citrus</taxon>
    </lineage>
</organism>
<name>A0AAP0QDS4_9ROSI</name>
<accession>A0AAP0QDS4</accession>
<protein>
    <submittedName>
        <fullName evidence="1">Uncharacterized protein</fullName>
    </submittedName>
</protein>
<dbReference type="InterPro" id="IPR027443">
    <property type="entry name" value="IPNS-like_sf"/>
</dbReference>